<comment type="similarity">
    <text evidence="2">Belongs to the class-I pyridoxal-phosphate-dependent aminotransferase family.</text>
</comment>
<dbReference type="Pfam" id="PF00155">
    <property type="entry name" value="Aminotran_1_2"/>
    <property type="match status" value="1"/>
</dbReference>
<evidence type="ECO:0000256" key="5">
    <source>
        <dbReference type="ARBA" id="ARBA00022898"/>
    </source>
</evidence>
<dbReference type="EC" id="2.6.1.2" evidence="6"/>
<evidence type="ECO:0000256" key="1">
    <source>
        <dbReference type="ARBA" id="ARBA00001933"/>
    </source>
</evidence>
<feature type="domain" description="Aminotransferase class I/classII large" evidence="7">
    <location>
        <begin position="3"/>
        <end position="210"/>
    </location>
</feature>
<protein>
    <recommendedName>
        <fullName evidence="6">alanine transaminase</fullName>
        <ecNumber evidence="6">2.6.1.2</ecNumber>
    </recommendedName>
</protein>
<dbReference type="GO" id="GO:0030170">
    <property type="term" value="F:pyridoxal phosphate binding"/>
    <property type="evidence" value="ECO:0007669"/>
    <property type="project" value="InterPro"/>
</dbReference>
<reference evidence="8 9" key="1">
    <citation type="submission" date="2011-07" db="EMBL/GenBank/DDBJ databases">
        <authorList>
            <person name="Harkins D.M."/>
            <person name="Madupu R."/>
            <person name="Durkin A.S."/>
            <person name="Torralba M."/>
            <person name="Methe B."/>
            <person name="Sutton G.G."/>
            <person name="Nelson K.E."/>
        </authorList>
    </citation>
    <scope>NUCLEOTIDE SEQUENCE [LARGE SCALE GENOMIC DNA]</scope>
    <source>
        <strain evidence="8 9">HK 85</strain>
    </source>
</reference>
<organism evidence="8 9">
    <name type="scientific">Haemophilus pittmaniae HK 85</name>
    <dbReference type="NCBI Taxonomy" id="1035188"/>
    <lineage>
        <taxon>Bacteria</taxon>
        <taxon>Pseudomonadati</taxon>
        <taxon>Pseudomonadota</taxon>
        <taxon>Gammaproteobacteria</taxon>
        <taxon>Pasteurellales</taxon>
        <taxon>Pasteurellaceae</taxon>
        <taxon>Haemophilus</taxon>
    </lineage>
</organism>
<name>F9Q7Z5_9PAST</name>
<dbReference type="AlphaFoldDB" id="F9Q7Z5"/>
<gene>
    <name evidence="8" type="ORF">HMPREF9952_1752</name>
</gene>
<dbReference type="SUPFAM" id="SSF53383">
    <property type="entry name" value="PLP-dependent transferases"/>
    <property type="match status" value="1"/>
</dbReference>
<dbReference type="CDD" id="cd00609">
    <property type="entry name" value="AAT_like"/>
    <property type="match status" value="1"/>
</dbReference>
<evidence type="ECO:0000256" key="4">
    <source>
        <dbReference type="ARBA" id="ARBA00022679"/>
    </source>
</evidence>
<dbReference type="InterPro" id="IPR051926">
    <property type="entry name" value="Ala_Aminotransferase"/>
</dbReference>
<keyword evidence="5" id="KW-0663">Pyridoxal phosphate</keyword>
<evidence type="ECO:0000313" key="8">
    <source>
        <dbReference type="EMBL" id="EGV06364.1"/>
    </source>
</evidence>
<comment type="caution">
    <text evidence="8">The sequence shown here is derived from an EMBL/GenBank/DDBJ whole genome shotgun (WGS) entry which is preliminary data.</text>
</comment>
<evidence type="ECO:0000256" key="3">
    <source>
        <dbReference type="ARBA" id="ARBA00022576"/>
    </source>
</evidence>
<dbReference type="EMBL" id="AFUV01000007">
    <property type="protein sequence ID" value="EGV06364.1"/>
    <property type="molecule type" value="Genomic_DNA"/>
</dbReference>
<dbReference type="PANTHER" id="PTHR43488:SF2">
    <property type="entry name" value="GLUTAMATE-PYRUVATE AMINOTRANSFERASE ALAA"/>
    <property type="match status" value="1"/>
</dbReference>
<keyword evidence="3 8" id="KW-0032">Aminotransferase</keyword>
<comment type="cofactor">
    <cofactor evidence="1">
        <name>pyridoxal 5'-phosphate</name>
        <dbReference type="ChEBI" id="CHEBI:597326"/>
    </cofactor>
</comment>
<dbReference type="Gene3D" id="3.40.640.10">
    <property type="entry name" value="Type I PLP-dependent aspartate aminotransferase-like (Major domain)"/>
    <property type="match status" value="1"/>
</dbReference>
<dbReference type="Gene3D" id="3.90.1150.10">
    <property type="entry name" value="Aspartate Aminotransferase, domain 1"/>
    <property type="match status" value="1"/>
</dbReference>
<evidence type="ECO:0000313" key="9">
    <source>
        <dbReference type="Proteomes" id="UP000006235"/>
    </source>
</evidence>
<dbReference type="PANTHER" id="PTHR43488">
    <property type="entry name" value="GLUTAMATE-PYRUVATE AMINOTRANSFERASE ALAA"/>
    <property type="match status" value="1"/>
</dbReference>
<dbReference type="STRING" id="1035188.HMPREF9952_1752"/>
<dbReference type="GO" id="GO:0004021">
    <property type="term" value="F:L-alanine:2-oxoglutarate aminotransferase activity"/>
    <property type="evidence" value="ECO:0007669"/>
    <property type="project" value="UniProtKB-EC"/>
</dbReference>
<evidence type="ECO:0000256" key="6">
    <source>
        <dbReference type="ARBA" id="ARBA00026106"/>
    </source>
</evidence>
<accession>F9Q7Z5</accession>
<dbReference type="InterPro" id="IPR015421">
    <property type="entry name" value="PyrdxlP-dep_Trfase_major"/>
</dbReference>
<sequence>MINPNNPTGAVYSKELLLEIVEIARQNNLIIFADEIYDKILYDNAIHHHIAALAPDILTITFNGLSKAYRVAGFRQGWMILNGPKQHAKGYIEGLDMLASMRLCANVPMQHAIQTALGGYQSINEFIQPGGRLLEQRNRAYELITQIPGITCVKPMGAMYMFPKIDIQKFNIHSDEKFVLDLLRKEKVLLVHGKGFNWHSPDHFRVVTLPYENILEEAIGKLARFLQNYRQ</sequence>
<dbReference type="InterPro" id="IPR015424">
    <property type="entry name" value="PyrdxlP-dep_Trfase"/>
</dbReference>
<dbReference type="Proteomes" id="UP000006235">
    <property type="component" value="Unassembled WGS sequence"/>
</dbReference>
<evidence type="ECO:0000259" key="7">
    <source>
        <dbReference type="Pfam" id="PF00155"/>
    </source>
</evidence>
<proteinExistence type="inferred from homology"/>
<keyword evidence="4 8" id="KW-0808">Transferase</keyword>
<dbReference type="InterPro" id="IPR015422">
    <property type="entry name" value="PyrdxlP-dep_Trfase_small"/>
</dbReference>
<evidence type="ECO:0000256" key="2">
    <source>
        <dbReference type="ARBA" id="ARBA00007441"/>
    </source>
</evidence>
<dbReference type="InterPro" id="IPR004839">
    <property type="entry name" value="Aminotransferase_I/II_large"/>
</dbReference>